<dbReference type="InterPro" id="IPR012338">
    <property type="entry name" value="Beta-lactam/transpept-like"/>
</dbReference>
<proteinExistence type="predicted"/>
<dbReference type="PANTHER" id="PTHR46825:SF9">
    <property type="entry name" value="BETA-LACTAMASE-RELATED DOMAIN-CONTAINING PROTEIN"/>
    <property type="match status" value="1"/>
</dbReference>
<dbReference type="AlphaFoldDB" id="A0A382G525"/>
<gene>
    <name evidence="2" type="ORF">METZ01_LOCUS223214</name>
</gene>
<dbReference type="PANTHER" id="PTHR46825">
    <property type="entry name" value="D-ALANYL-D-ALANINE-CARBOXYPEPTIDASE/ENDOPEPTIDASE AMPH"/>
    <property type="match status" value="1"/>
</dbReference>
<organism evidence="2">
    <name type="scientific">marine metagenome</name>
    <dbReference type="NCBI Taxonomy" id="408172"/>
    <lineage>
        <taxon>unclassified sequences</taxon>
        <taxon>metagenomes</taxon>
        <taxon>ecological metagenomes</taxon>
    </lineage>
</organism>
<dbReference type="SUPFAM" id="SSF56601">
    <property type="entry name" value="beta-lactamase/transpeptidase-like"/>
    <property type="match status" value="1"/>
</dbReference>
<dbReference type="InterPro" id="IPR001466">
    <property type="entry name" value="Beta-lactam-related"/>
</dbReference>
<dbReference type="Gene3D" id="3.40.710.10">
    <property type="entry name" value="DD-peptidase/beta-lactamase superfamily"/>
    <property type="match status" value="1"/>
</dbReference>
<reference evidence="2" key="1">
    <citation type="submission" date="2018-05" db="EMBL/GenBank/DDBJ databases">
        <authorList>
            <person name="Lanie J.A."/>
            <person name="Ng W.-L."/>
            <person name="Kazmierczak K.M."/>
            <person name="Andrzejewski T.M."/>
            <person name="Davidsen T.M."/>
            <person name="Wayne K.J."/>
            <person name="Tettelin H."/>
            <person name="Glass J.I."/>
            <person name="Rusch D."/>
            <person name="Podicherti R."/>
            <person name="Tsui H.-C.T."/>
            <person name="Winkler M.E."/>
        </authorList>
    </citation>
    <scope>NUCLEOTIDE SEQUENCE</scope>
</reference>
<protein>
    <recommendedName>
        <fullName evidence="1">Beta-lactamase-related domain-containing protein</fullName>
    </recommendedName>
</protein>
<accession>A0A382G525</accession>
<name>A0A382G525_9ZZZZ</name>
<sequence>MRLSKILIVTILLMLDNDPVLPKQIDLKKVLAPVVDSNPLPALAAIVFDDQKVIASGAIGVRKFGDPTSVTIEDSFHLGSCTKSMTATLAARIVERGDISWTTTVKEALDLQKVDSGLENITLLELMSHTAGMPAILKNQWPDLWKTLYYHTTWQKGAKGRADRLKVAKLLFSASPAQAVGSYTYSNAGFMVAAAMLEAATDTEWENLMRTELFKPLGMKNCGFGPAARPDKVDQPWPHSLIKDKPVPVNREWITPMKDIFAKWYEKKNHTMEIRAPESWDNPRSVGPAGTVSCTISDWAKFGQLHLSDGGDYISTENMSKLHEVRNTSARSALGWYSYRRSWAGGTALSHTGSNLLNFAIVWIAPTKKKGVMVATNIGDGKTRGKIFKILDGVVWQLIQAHF</sequence>
<evidence type="ECO:0000259" key="1">
    <source>
        <dbReference type="Pfam" id="PF00144"/>
    </source>
</evidence>
<dbReference type="InterPro" id="IPR050491">
    <property type="entry name" value="AmpC-like"/>
</dbReference>
<dbReference type="EMBL" id="UINC01053620">
    <property type="protein sequence ID" value="SVB70360.1"/>
    <property type="molecule type" value="Genomic_DNA"/>
</dbReference>
<dbReference type="Pfam" id="PF00144">
    <property type="entry name" value="Beta-lactamase"/>
    <property type="match status" value="1"/>
</dbReference>
<evidence type="ECO:0000313" key="2">
    <source>
        <dbReference type="EMBL" id="SVB70360.1"/>
    </source>
</evidence>
<feature type="domain" description="Beta-lactamase-related" evidence="1">
    <location>
        <begin position="29"/>
        <end position="381"/>
    </location>
</feature>